<name>A0A933I9S2_UNCT6</name>
<comment type="caution">
    <text evidence="1">The sequence shown here is derived from an EMBL/GenBank/DDBJ whole genome shotgun (WGS) entry which is preliminary data.</text>
</comment>
<sequence length="115" mass="12594">MNDKSDIINRFSAAAVASGRANSPDDPGHLPGLMMSGLLEWLPQSVVLTDRECRIIMHNQKAGGLVLGRGLAWEDLELLPEDLAWIKSALLSYAQKPGAPAEKKITFNNRLWNLG</sequence>
<dbReference type="EMBL" id="JACQXR010000110">
    <property type="protein sequence ID" value="MBI4727210.1"/>
    <property type="molecule type" value="Genomic_DNA"/>
</dbReference>
<evidence type="ECO:0000313" key="2">
    <source>
        <dbReference type="Proteomes" id="UP000736328"/>
    </source>
</evidence>
<dbReference type="AlphaFoldDB" id="A0A933I9S2"/>
<feature type="non-terminal residue" evidence="1">
    <location>
        <position position="115"/>
    </location>
</feature>
<proteinExistence type="predicted"/>
<reference evidence="1" key="1">
    <citation type="submission" date="2020-07" db="EMBL/GenBank/DDBJ databases">
        <title>Huge and variable diversity of episymbiotic CPR bacteria and DPANN archaea in groundwater ecosystems.</title>
        <authorList>
            <person name="He C.Y."/>
            <person name="Keren R."/>
            <person name="Whittaker M."/>
            <person name="Farag I.F."/>
            <person name="Doudna J."/>
            <person name="Cate J.H.D."/>
            <person name="Banfield J.F."/>
        </authorList>
    </citation>
    <scope>NUCLEOTIDE SEQUENCE</scope>
    <source>
        <strain evidence="1">NC_groundwater_1520_Pr4_B-0.1um_53_5</strain>
    </source>
</reference>
<accession>A0A933I9S2</accession>
<dbReference type="Proteomes" id="UP000736328">
    <property type="component" value="Unassembled WGS sequence"/>
</dbReference>
<protein>
    <submittedName>
        <fullName evidence="1">Uncharacterized protein</fullName>
    </submittedName>
</protein>
<gene>
    <name evidence="1" type="ORF">HY768_08335</name>
</gene>
<evidence type="ECO:0000313" key="1">
    <source>
        <dbReference type="EMBL" id="MBI4727210.1"/>
    </source>
</evidence>
<organism evidence="1 2">
    <name type="scientific">candidate division TA06 bacterium</name>
    <dbReference type="NCBI Taxonomy" id="2250710"/>
    <lineage>
        <taxon>Bacteria</taxon>
        <taxon>Bacteria division TA06</taxon>
    </lineage>
</organism>